<evidence type="ECO:0000313" key="2">
    <source>
        <dbReference type="Proteomes" id="UP001165186"/>
    </source>
</evidence>
<protein>
    <submittedName>
        <fullName evidence="1">Cytochrome p450</fullName>
    </submittedName>
</protein>
<keyword evidence="2" id="KW-1185">Reference proteome</keyword>
<evidence type="ECO:0000313" key="1">
    <source>
        <dbReference type="EMBL" id="GME29284.1"/>
    </source>
</evidence>
<gene>
    <name evidence="1" type="primary">g10869</name>
    <name evidence="1" type="ORF">NpPPO83_00010869</name>
</gene>
<reference evidence="1" key="1">
    <citation type="submission" date="2024-09" db="EMBL/GenBank/DDBJ databases">
        <title>Draft Genome Sequences of Neofusicoccum parvum.</title>
        <authorList>
            <person name="Ashida A."/>
            <person name="Camagna M."/>
            <person name="Tanaka A."/>
            <person name="Takemoto D."/>
        </authorList>
    </citation>
    <scope>NUCLEOTIDE SEQUENCE</scope>
    <source>
        <strain evidence="1">PPO83</strain>
    </source>
</reference>
<comment type="caution">
    <text evidence="1">The sequence shown here is derived from an EMBL/GenBank/DDBJ whole genome shotgun (WGS) entry which is preliminary data.</text>
</comment>
<name>A0ACB5S903_9PEZI</name>
<proteinExistence type="predicted"/>
<sequence>MALISLAVSAVLLLVLVQAWRVVYRLLFHPLASVPGTKLAAATTLWQFYWDAVRGGKMVFRLEEMHQKYGPIIRIGPNEVHISDPAYWDVLYNSTNKLDKHGPFYCFDGSFNATGVTTVQHDVHRKRRGAMNKFLSAANVSKLEPQVQVFLKKMLDRFDEIGRAGEPCDCFNAFRSLTMDVISIFTERNPRNNLDEPDFAREMHRNLRTAASSISWQRFVPIMTLMDVVPLSVWRFIDPEIAKLIVKREDLRDQARAAVASKGASPSGSPSMMDTIVTSDLLSPEDKTAGRIAFEAEMVLGAGTETTSNSLAVLVFHVLANQRIYQRLRDEVVSCSDVPRDALVNFRTLDKLPYLQAVIQETLRVASPVSGRLPRVNPTSPMTYTTPGPHTKTFTFPPGTIMSMSQRDLHNNPDIFPEPEKFIPERWLPTTDPTCAVSPEHRKIMDKYFVPFSKGSRNCVGLELAKQEIGLTVGNLFRRFDMEIYETTERDVEMAHDWFAPFGPADSEGVRFKIRY</sequence>
<organism evidence="1 2">
    <name type="scientific">Neofusicoccum parvum</name>
    <dbReference type="NCBI Taxonomy" id="310453"/>
    <lineage>
        <taxon>Eukaryota</taxon>
        <taxon>Fungi</taxon>
        <taxon>Dikarya</taxon>
        <taxon>Ascomycota</taxon>
        <taxon>Pezizomycotina</taxon>
        <taxon>Dothideomycetes</taxon>
        <taxon>Dothideomycetes incertae sedis</taxon>
        <taxon>Botryosphaeriales</taxon>
        <taxon>Botryosphaeriaceae</taxon>
        <taxon>Neofusicoccum</taxon>
    </lineage>
</organism>
<dbReference type="Proteomes" id="UP001165186">
    <property type="component" value="Unassembled WGS sequence"/>
</dbReference>
<accession>A0ACB5S903</accession>
<dbReference type="EMBL" id="BSXG01000058">
    <property type="protein sequence ID" value="GME29284.1"/>
    <property type="molecule type" value="Genomic_DNA"/>
</dbReference>